<dbReference type="AlphaFoldDB" id="A0AAW1K9G2"/>
<proteinExistence type="predicted"/>
<protein>
    <submittedName>
        <fullName evidence="2">Uncharacterized protein</fullName>
    </submittedName>
</protein>
<dbReference type="EMBL" id="JBDFQZ010000006">
    <property type="protein sequence ID" value="KAK9714966.1"/>
    <property type="molecule type" value="Genomic_DNA"/>
</dbReference>
<dbReference type="Proteomes" id="UP001443914">
    <property type="component" value="Unassembled WGS sequence"/>
</dbReference>
<feature type="region of interest" description="Disordered" evidence="1">
    <location>
        <begin position="92"/>
        <end position="127"/>
    </location>
</feature>
<feature type="compositionally biased region" description="Basic and acidic residues" evidence="1">
    <location>
        <begin position="25"/>
        <end position="34"/>
    </location>
</feature>
<dbReference type="SUPFAM" id="SSF48403">
    <property type="entry name" value="Ankyrin repeat"/>
    <property type="match status" value="2"/>
</dbReference>
<dbReference type="PANTHER" id="PTHR24177:SF292">
    <property type="entry name" value="ANKYRIN REPEAT FAMILY PROTEIN-RELATED"/>
    <property type="match status" value="1"/>
</dbReference>
<feature type="compositionally biased region" description="Polar residues" evidence="1">
    <location>
        <begin position="96"/>
        <end position="120"/>
    </location>
</feature>
<reference evidence="2" key="1">
    <citation type="submission" date="2024-03" db="EMBL/GenBank/DDBJ databases">
        <title>WGS assembly of Saponaria officinalis var. Norfolk2.</title>
        <authorList>
            <person name="Jenkins J."/>
            <person name="Shu S."/>
            <person name="Grimwood J."/>
            <person name="Barry K."/>
            <person name="Goodstein D."/>
            <person name="Schmutz J."/>
            <person name="Leebens-Mack J."/>
            <person name="Osbourn A."/>
        </authorList>
    </citation>
    <scope>NUCLEOTIDE SEQUENCE [LARGE SCALE GENOMIC DNA]</scope>
    <source>
        <strain evidence="2">JIC</strain>
    </source>
</reference>
<evidence type="ECO:0000313" key="2">
    <source>
        <dbReference type="EMBL" id="KAK9714966.1"/>
    </source>
</evidence>
<dbReference type="Pfam" id="PF00023">
    <property type="entry name" value="Ank"/>
    <property type="match status" value="1"/>
</dbReference>
<name>A0AAW1K9G2_SAPOF</name>
<comment type="caution">
    <text evidence="2">The sequence shown here is derived from an EMBL/GenBank/DDBJ whole genome shotgun (WGS) entry which is preliminary data.</text>
</comment>
<dbReference type="InterPro" id="IPR036770">
    <property type="entry name" value="Ankyrin_rpt-contain_sf"/>
</dbReference>
<feature type="compositionally biased region" description="Low complexity" evidence="1">
    <location>
        <begin position="48"/>
        <end position="59"/>
    </location>
</feature>
<organism evidence="2 3">
    <name type="scientific">Saponaria officinalis</name>
    <name type="common">Common soapwort</name>
    <name type="synonym">Lychnis saponaria</name>
    <dbReference type="NCBI Taxonomy" id="3572"/>
    <lineage>
        <taxon>Eukaryota</taxon>
        <taxon>Viridiplantae</taxon>
        <taxon>Streptophyta</taxon>
        <taxon>Embryophyta</taxon>
        <taxon>Tracheophyta</taxon>
        <taxon>Spermatophyta</taxon>
        <taxon>Magnoliopsida</taxon>
        <taxon>eudicotyledons</taxon>
        <taxon>Gunneridae</taxon>
        <taxon>Pentapetalae</taxon>
        <taxon>Caryophyllales</taxon>
        <taxon>Caryophyllaceae</taxon>
        <taxon>Caryophylleae</taxon>
        <taxon>Saponaria</taxon>
    </lineage>
</organism>
<accession>A0AAW1K9G2</accession>
<evidence type="ECO:0000256" key="1">
    <source>
        <dbReference type="SAM" id="MobiDB-lite"/>
    </source>
</evidence>
<dbReference type="SMART" id="SM00248">
    <property type="entry name" value="ANK"/>
    <property type="match status" value="4"/>
</dbReference>
<sequence length="468" mass="52529">MSSEGATPEIAVDIVSIESAAVEGTVKEDEFDRKKQSRAVQHSDILGQEQQATAALAETNTSEDDMSETKEFNLEHQNSKIPGTYADQMEDELDAESQNTDSEVRSAINSELSTPTQPSPAGTFPSWNPPPNLDSCYVNEYSSRLFRAALGGDWEAVMLIAEEAPAWIRTGITKGGKTVVHIAAATKHVQVVKALIACDPSSLLYTNKEGNTPFCSAVMTGVVEIAKAMQEHNNELPNFRNRHGLIPLNMAVLLGHRAMVWYLLEVTDHKMLTNEDLIEILTGSIETDLFDVALHILKNNLHLAFLRDDKGETALHVLARKPLKRVGNRPSIWRIFLGSYTSNGEETKEVLELTQILWNQVIRLNKDDISAYISQPWHLLFVAARIGKVEFLTLLIQSYPHLIWKVDDYGYNMFHMAIIYRQAEIFKLLYAIGANNDLLAIYKDRNENNILHLVSKLAPLDRLMEYIN</sequence>
<dbReference type="PANTHER" id="PTHR24177">
    <property type="entry name" value="CASKIN"/>
    <property type="match status" value="1"/>
</dbReference>
<dbReference type="Gene3D" id="1.25.40.20">
    <property type="entry name" value="Ankyrin repeat-containing domain"/>
    <property type="match status" value="2"/>
</dbReference>
<feature type="region of interest" description="Disordered" evidence="1">
    <location>
        <begin position="23"/>
        <end position="80"/>
    </location>
</feature>
<dbReference type="GO" id="GO:0016020">
    <property type="term" value="C:membrane"/>
    <property type="evidence" value="ECO:0007669"/>
    <property type="project" value="TreeGrafter"/>
</dbReference>
<feature type="compositionally biased region" description="Basic and acidic residues" evidence="1">
    <location>
        <begin position="67"/>
        <end position="78"/>
    </location>
</feature>
<gene>
    <name evidence="2" type="ORF">RND81_06G133900</name>
</gene>
<dbReference type="InterPro" id="IPR002110">
    <property type="entry name" value="Ankyrin_rpt"/>
</dbReference>
<dbReference type="Pfam" id="PF12796">
    <property type="entry name" value="Ank_2"/>
    <property type="match status" value="1"/>
</dbReference>
<keyword evidence="3" id="KW-1185">Reference proteome</keyword>
<evidence type="ECO:0000313" key="3">
    <source>
        <dbReference type="Proteomes" id="UP001443914"/>
    </source>
</evidence>